<protein>
    <recommendedName>
        <fullName evidence="3">Tetratricopeptide repeat protein</fullName>
    </recommendedName>
</protein>
<evidence type="ECO:0000313" key="2">
    <source>
        <dbReference type="Proteomes" id="UP000245872"/>
    </source>
</evidence>
<gene>
    <name evidence="1" type="ORF">DK880_00992</name>
</gene>
<accession>A0A2Z3LAD5</accession>
<sequence length="215" mass="24681">MKVQKLLKLLTQPNTLSSSDIPDLESLIKNYPYFYLAHALLAKVVYTQERDVEKHAVQRAATYAIDRTHLRMWLENKLVWSGVISAVGSKGMPEQSAAINNTNHLEDIAKQTIKKGTNAISRQQFRVIEHILNKPNLQWGTIESYEVPDALKNKDLSEQCTLVDDRFATETLAHIMVQQKKFKRAIEIYRCLIIKNPEKKAYLSSVIDELSHHLQ</sequence>
<name>A0A2Z3LAD5_9BACT</name>
<keyword evidence="2" id="KW-1185">Reference proteome</keyword>
<dbReference type="EMBL" id="CP029619">
    <property type="protein sequence ID" value="AWN82289.1"/>
    <property type="molecule type" value="Genomic_DNA"/>
</dbReference>
<dbReference type="KEGG" id="cher:DK880_00992"/>
<reference evidence="1 2" key="1">
    <citation type="submission" date="2018-05" db="EMBL/GenBank/DDBJ databases">
        <title>Candidatus Cardinium hertigii Genome Assembly.</title>
        <authorList>
            <person name="Showmaker K.C."/>
            <person name="Walden K.O."/>
            <person name="Fields C.J."/>
            <person name="Lambert K.N."/>
            <person name="Hudson M.E."/>
        </authorList>
    </citation>
    <scope>NUCLEOTIDE SEQUENCE [LARGE SCALE GENOMIC DNA]</scope>
    <source>
        <strain evidence="2">cHgTN10</strain>
    </source>
</reference>
<dbReference type="OrthoDB" id="594666at2"/>
<dbReference type="Proteomes" id="UP000245872">
    <property type="component" value="Chromosome"/>
</dbReference>
<evidence type="ECO:0008006" key="3">
    <source>
        <dbReference type="Google" id="ProtNLM"/>
    </source>
</evidence>
<evidence type="ECO:0000313" key="1">
    <source>
        <dbReference type="EMBL" id="AWN82289.1"/>
    </source>
</evidence>
<proteinExistence type="predicted"/>
<dbReference type="AlphaFoldDB" id="A0A2Z3LAD5"/>
<organism evidence="1 2">
    <name type="scientific">Candidatus Cardinium hertigii</name>
    <dbReference type="NCBI Taxonomy" id="247481"/>
    <lineage>
        <taxon>Bacteria</taxon>
        <taxon>Pseudomonadati</taxon>
        <taxon>Bacteroidota</taxon>
        <taxon>Cytophagia</taxon>
        <taxon>Cytophagales</taxon>
        <taxon>Amoebophilaceae</taxon>
        <taxon>Candidatus Cardinium</taxon>
    </lineage>
</organism>
<dbReference type="RefSeq" id="WP_109997660.1">
    <property type="nucleotide sequence ID" value="NZ_CP029619.1"/>
</dbReference>